<sequence length="78" mass="8720">MSTVTVRELRNKGGEVLDRVVDGETFVVTRDGRAVAELSPLRRRSAPPQELIARRRALPPIDIDALRRDVDELLDASI</sequence>
<dbReference type="Pfam" id="PF02604">
    <property type="entry name" value="PhdYeFM_antitox"/>
    <property type="match status" value="1"/>
</dbReference>
<comment type="similarity">
    <text evidence="1 2">Belongs to the phD/YefM antitoxin family.</text>
</comment>
<proteinExistence type="inferred from homology"/>
<dbReference type="NCBIfam" id="TIGR01552">
    <property type="entry name" value="phd_fam"/>
    <property type="match status" value="1"/>
</dbReference>
<evidence type="ECO:0000313" key="3">
    <source>
        <dbReference type="EMBL" id="GAA1421397.1"/>
    </source>
</evidence>
<reference evidence="4" key="1">
    <citation type="journal article" date="2019" name="Int. J. Syst. Evol. Microbiol.">
        <title>The Global Catalogue of Microorganisms (GCM) 10K type strain sequencing project: providing services to taxonomists for standard genome sequencing and annotation.</title>
        <authorList>
            <consortium name="The Broad Institute Genomics Platform"/>
            <consortium name="The Broad Institute Genome Sequencing Center for Infectious Disease"/>
            <person name="Wu L."/>
            <person name="Ma J."/>
        </authorList>
    </citation>
    <scope>NUCLEOTIDE SEQUENCE [LARGE SCALE GENOMIC DNA]</scope>
    <source>
        <strain evidence="4">JCM 12398</strain>
    </source>
</reference>
<organism evidence="3 4">
    <name type="scientific">Agrococcus citreus</name>
    <dbReference type="NCBI Taxonomy" id="84643"/>
    <lineage>
        <taxon>Bacteria</taxon>
        <taxon>Bacillati</taxon>
        <taxon>Actinomycetota</taxon>
        <taxon>Actinomycetes</taxon>
        <taxon>Micrococcales</taxon>
        <taxon>Microbacteriaceae</taxon>
        <taxon>Agrococcus</taxon>
    </lineage>
</organism>
<dbReference type="InterPro" id="IPR006442">
    <property type="entry name" value="Antitoxin_Phd/YefM"/>
</dbReference>
<comment type="caution">
    <text evidence="3">The sequence shown here is derived from an EMBL/GenBank/DDBJ whole genome shotgun (WGS) entry which is preliminary data.</text>
</comment>
<name>A0ABP4JK61_9MICO</name>
<dbReference type="Proteomes" id="UP001501266">
    <property type="component" value="Unassembled WGS sequence"/>
</dbReference>
<dbReference type="EMBL" id="BAAAKK010000003">
    <property type="protein sequence ID" value="GAA1421397.1"/>
    <property type="molecule type" value="Genomic_DNA"/>
</dbReference>
<evidence type="ECO:0000256" key="2">
    <source>
        <dbReference type="RuleBase" id="RU362080"/>
    </source>
</evidence>
<dbReference type="Gene3D" id="3.40.1620.10">
    <property type="entry name" value="YefM-like domain"/>
    <property type="match status" value="1"/>
</dbReference>
<protein>
    <recommendedName>
        <fullName evidence="2">Antitoxin</fullName>
    </recommendedName>
</protein>
<dbReference type="SUPFAM" id="SSF143120">
    <property type="entry name" value="YefM-like"/>
    <property type="match status" value="1"/>
</dbReference>
<keyword evidence="4" id="KW-1185">Reference proteome</keyword>
<dbReference type="InterPro" id="IPR036165">
    <property type="entry name" value="YefM-like_sf"/>
</dbReference>
<gene>
    <name evidence="3" type="ORF">GCM10009640_12300</name>
</gene>
<dbReference type="RefSeq" id="WP_343918471.1">
    <property type="nucleotide sequence ID" value="NZ_BAAAKK010000003.1"/>
</dbReference>
<evidence type="ECO:0000256" key="1">
    <source>
        <dbReference type="ARBA" id="ARBA00009981"/>
    </source>
</evidence>
<accession>A0ABP4JK61</accession>
<evidence type="ECO:0000313" key="4">
    <source>
        <dbReference type="Proteomes" id="UP001501266"/>
    </source>
</evidence>
<comment type="function">
    <text evidence="2">Antitoxin component of a type II toxin-antitoxin (TA) system.</text>
</comment>